<feature type="region of interest" description="Disordered" evidence="6">
    <location>
        <begin position="1"/>
        <end position="142"/>
    </location>
</feature>
<sequence length="727" mass="78762">MAAALSRALKLPGKKGSELGEYDPLTQADSEEESEEDDLVLNYPRNGLGRGNCMGAGAGPAELLGSRAGRLVEEEEDEVDEDEDEWRDRYPSKARQDRDELKTRQYWSQRESSRDAGIEDRGCARSGGDSGLRLDPASDPEAKRVRMRGAVRTAFFLVPLCCAVLLVLLCAFLLPCQQGELDKRPQWETGMGEIGSNLPPLGLWDVDNDTVEDVLVSVIQPTNDSLLPGSQGNNKEYSVAALSAVSGKVLWKTALKEATVCIQCGLRPQARPAIPAHRAFLQRHSAPTALGRGSGPVCLLIGSAHITAVDGSTGKTLWTVAPGEIVSKAVSVPDLTRDSIPDLLIATLPADQVSDLTLLLLSGVSGAPIGHPVTFNLTAQGKLIGPELHVTRQGAYYILFGLGTVEAAWLMDIYTQATASAASRAKVSPTVKLKDPIWEAMRKPNSSVIHISSSTEQVDFFLPLVAGLCNNHNNLDPLSSLNSSNSDWVLVSGASKLSVLKERDAHVVWTVSSAAIRSRPTPGHFNGDGIPDILIQQLVSPSVKKIQIIDGGNGRVLWEAEFVCPHSVLEGSSLLTTSGLSVFLFWAGDPQSAKNLTKTTGSPADSLTDPVLQRLYLLHPTYPTILLELTSTTDTILTSAISYQEQQKDASYFTISSRRSQEGLRQGSQVIRSMSLRASIAESQIWRLSDAGKAGTPIRPGDFELNKFFRQLAFRHYEVKEKKVLKR</sequence>
<reference evidence="9" key="3">
    <citation type="submission" date="2025-09" db="UniProtKB">
        <authorList>
            <consortium name="Ensembl"/>
        </authorList>
    </citation>
    <scope>IDENTIFICATION</scope>
</reference>
<name>A0A8C9RI11_SCLFO</name>
<dbReference type="SUPFAM" id="SSF50998">
    <property type="entry name" value="Quinoprotein alcohol dehydrogenase-like"/>
    <property type="match status" value="1"/>
</dbReference>
<dbReference type="GO" id="GO:0016020">
    <property type="term" value="C:membrane"/>
    <property type="evidence" value="ECO:0007669"/>
    <property type="project" value="UniProtKB-SubCell"/>
</dbReference>
<evidence type="ECO:0000313" key="9">
    <source>
        <dbReference type="Ensembl" id="ENSSFOP00015019452.1"/>
    </source>
</evidence>
<feature type="compositionally biased region" description="Gly residues" evidence="6">
    <location>
        <begin position="48"/>
        <end position="58"/>
    </location>
</feature>
<dbReference type="InterPro" id="IPR011047">
    <property type="entry name" value="Quinoprotein_ADH-like_sf"/>
</dbReference>
<comment type="similarity">
    <text evidence="5">Belongs to the FAM234 family.</text>
</comment>
<feature type="transmembrane region" description="Helical" evidence="7">
    <location>
        <begin position="153"/>
        <end position="174"/>
    </location>
</feature>
<dbReference type="RefSeq" id="XP_018593962.1">
    <property type="nucleotide sequence ID" value="XM_018738446.1"/>
</dbReference>
<reference evidence="9" key="2">
    <citation type="submission" date="2025-08" db="UniProtKB">
        <authorList>
            <consortium name="Ensembl"/>
        </authorList>
    </citation>
    <scope>IDENTIFICATION</scope>
</reference>
<dbReference type="InterPro" id="IPR015943">
    <property type="entry name" value="WD40/YVTN_repeat-like_dom_sf"/>
</dbReference>
<evidence type="ECO:0000256" key="4">
    <source>
        <dbReference type="ARBA" id="ARBA00023136"/>
    </source>
</evidence>
<keyword evidence="3 7" id="KW-1133">Transmembrane helix</keyword>
<keyword evidence="4 7" id="KW-0472">Membrane</keyword>
<dbReference type="AlphaFoldDB" id="A0A8C9RI11"/>
<feature type="compositionally biased region" description="Basic and acidic residues" evidence="6">
    <location>
        <begin position="86"/>
        <end position="103"/>
    </location>
</feature>
<gene>
    <name evidence="9" type="primary">fam234b</name>
</gene>
<dbReference type="Ensembl" id="ENSSFOT00015019678.2">
    <property type="protein sequence ID" value="ENSSFOP00015019452.1"/>
    <property type="gene ID" value="ENSSFOG00015012522.2"/>
</dbReference>
<feature type="compositionally biased region" description="Acidic residues" evidence="6">
    <location>
        <begin position="73"/>
        <end position="85"/>
    </location>
</feature>
<evidence type="ECO:0000256" key="3">
    <source>
        <dbReference type="ARBA" id="ARBA00022989"/>
    </source>
</evidence>
<evidence type="ECO:0000256" key="1">
    <source>
        <dbReference type="ARBA" id="ARBA00004167"/>
    </source>
</evidence>
<dbReference type="OrthoDB" id="9941159at2759"/>
<accession>A0A8C9RI11</accession>
<dbReference type="PANTHER" id="PTHR21419">
    <property type="match status" value="1"/>
</dbReference>
<evidence type="ECO:0000256" key="2">
    <source>
        <dbReference type="ARBA" id="ARBA00022692"/>
    </source>
</evidence>
<proteinExistence type="inferred from homology"/>
<feature type="compositionally biased region" description="Acidic residues" evidence="6">
    <location>
        <begin position="29"/>
        <end position="39"/>
    </location>
</feature>
<dbReference type="GeneID" id="108926023"/>
<dbReference type="CTD" id="57613"/>
<evidence type="ECO:0000259" key="8">
    <source>
        <dbReference type="Pfam" id="PF23727"/>
    </source>
</evidence>
<dbReference type="InterPro" id="IPR045232">
    <property type="entry name" value="FAM234"/>
</dbReference>
<dbReference type="Pfam" id="PF23727">
    <property type="entry name" value="Beta-prop_FAM234A_B"/>
    <property type="match status" value="1"/>
</dbReference>
<keyword evidence="2 7" id="KW-0812">Transmembrane</keyword>
<dbReference type="Gene3D" id="2.130.10.10">
    <property type="entry name" value="YVTN repeat-like/Quinoprotein amine dehydrogenase"/>
    <property type="match status" value="1"/>
</dbReference>
<evidence type="ECO:0000313" key="10">
    <source>
        <dbReference type="Proteomes" id="UP000694397"/>
    </source>
</evidence>
<evidence type="ECO:0000256" key="6">
    <source>
        <dbReference type="SAM" id="MobiDB-lite"/>
    </source>
</evidence>
<evidence type="ECO:0000256" key="7">
    <source>
        <dbReference type="SAM" id="Phobius"/>
    </source>
</evidence>
<comment type="subcellular location">
    <subcellularLocation>
        <location evidence="1">Membrane</location>
        <topology evidence="1">Single-pass membrane protein</topology>
    </subcellularLocation>
</comment>
<keyword evidence="10" id="KW-1185">Reference proteome</keyword>
<dbReference type="PANTHER" id="PTHR21419:SF25">
    <property type="entry name" value="PROTEIN FAM234B"/>
    <property type="match status" value="1"/>
</dbReference>
<reference evidence="9 10" key="1">
    <citation type="submission" date="2019-04" db="EMBL/GenBank/DDBJ databases">
        <authorList>
            <consortium name="Wellcome Sanger Institute Data Sharing"/>
        </authorList>
    </citation>
    <scope>NUCLEOTIDE SEQUENCE [LARGE SCALE GENOMIC DNA]</scope>
</reference>
<dbReference type="Proteomes" id="UP000694397">
    <property type="component" value="Chromosome 3"/>
</dbReference>
<dbReference type="InterPro" id="IPR055409">
    <property type="entry name" value="Beta-prop_FAM234A_B"/>
</dbReference>
<evidence type="ECO:0000256" key="5">
    <source>
        <dbReference type="ARBA" id="ARBA00025791"/>
    </source>
</evidence>
<feature type="compositionally biased region" description="Basic and acidic residues" evidence="6">
    <location>
        <begin position="111"/>
        <end position="123"/>
    </location>
</feature>
<feature type="domain" description="FAM234A/B beta-propeller" evidence="8">
    <location>
        <begin position="201"/>
        <end position="692"/>
    </location>
</feature>
<organism evidence="9 10">
    <name type="scientific">Scleropages formosus</name>
    <name type="common">Asian bonytongue</name>
    <name type="synonym">Osteoglossum formosum</name>
    <dbReference type="NCBI Taxonomy" id="113540"/>
    <lineage>
        <taxon>Eukaryota</taxon>
        <taxon>Metazoa</taxon>
        <taxon>Chordata</taxon>
        <taxon>Craniata</taxon>
        <taxon>Vertebrata</taxon>
        <taxon>Euteleostomi</taxon>
        <taxon>Actinopterygii</taxon>
        <taxon>Neopterygii</taxon>
        <taxon>Teleostei</taxon>
        <taxon>Osteoglossocephala</taxon>
        <taxon>Osteoglossomorpha</taxon>
        <taxon>Osteoglossiformes</taxon>
        <taxon>Osteoglossidae</taxon>
        <taxon>Scleropages</taxon>
    </lineage>
</organism>
<protein>
    <submittedName>
        <fullName evidence="9">Family with sequence similarity 234 member B</fullName>
    </submittedName>
</protein>
<dbReference type="GeneTree" id="ENSGT00530000063694"/>